<evidence type="ECO:0000313" key="5">
    <source>
        <dbReference type="EMBL" id="GAA4804531.1"/>
    </source>
</evidence>
<accession>A0ABP9C3N0</accession>
<dbReference type="InterPro" id="IPR013154">
    <property type="entry name" value="ADH-like_N"/>
</dbReference>
<evidence type="ECO:0000256" key="3">
    <source>
        <dbReference type="SAM" id="MobiDB-lite"/>
    </source>
</evidence>
<dbReference type="RefSeq" id="WP_345421378.1">
    <property type="nucleotide sequence ID" value="NZ_BAABHO010000048.1"/>
</dbReference>
<keyword evidence="6" id="KW-1185">Reference proteome</keyword>
<organism evidence="5 6">
    <name type="scientific">Actinomycetospora chlora</name>
    <dbReference type="NCBI Taxonomy" id="663608"/>
    <lineage>
        <taxon>Bacteria</taxon>
        <taxon>Bacillati</taxon>
        <taxon>Actinomycetota</taxon>
        <taxon>Actinomycetes</taxon>
        <taxon>Pseudonocardiales</taxon>
        <taxon>Pseudonocardiaceae</taxon>
        <taxon>Actinomycetospora</taxon>
    </lineage>
</organism>
<sequence>MSDTLLSSRPWPAMQDAPRSLPPRMRAVGFDEFGAPEVLTLREVDTPSLGDGEVAIRVAAVSVGRLLDVSARAGTHPYAQIALPHVPGAEHAGTVVAVGAGVSRVAVGDHVAVLPVLTCGHCPACRAGATESCPTARILGLHVPGAYAEYTVVPEENAHVVPPGVGPAEAAALALSGAVAQNQFDEAGLAAGEWVLVHGASSALGSLTAALAVHRGARVIATSRSAQKRARLDALGAAAVLDPADPGFAARVRELTGGAGVDLVVDDLGHPDIWHAAMEVLAIRGRVVTSGAFLGGRVELDLLRLYSRSQRVIGVRSGNARSARRLWEAVAEGFRPLIDRTYPVVDAAAAHRHLEDSANTGRVVLTTADDDWAGEHAATPDTGRAHP</sequence>
<comment type="caution">
    <text evidence="5">The sequence shown here is derived from an EMBL/GenBank/DDBJ whole genome shotgun (WGS) entry which is preliminary data.</text>
</comment>
<evidence type="ECO:0000313" key="6">
    <source>
        <dbReference type="Proteomes" id="UP001500928"/>
    </source>
</evidence>
<dbReference type="Pfam" id="PF08240">
    <property type="entry name" value="ADH_N"/>
    <property type="match status" value="1"/>
</dbReference>
<dbReference type="Gene3D" id="3.90.180.10">
    <property type="entry name" value="Medium-chain alcohol dehydrogenases, catalytic domain"/>
    <property type="match status" value="1"/>
</dbReference>
<proteinExistence type="predicted"/>
<evidence type="ECO:0000259" key="4">
    <source>
        <dbReference type="SMART" id="SM00829"/>
    </source>
</evidence>
<dbReference type="SMART" id="SM00829">
    <property type="entry name" value="PKS_ER"/>
    <property type="match status" value="1"/>
</dbReference>
<evidence type="ECO:0000256" key="2">
    <source>
        <dbReference type="ARBA" id="ARBA00023002"/>
    </source>
</evidence>
<dbReference type="SUPFAM" id="SSF51735">
    <property type="entry name" value="NAD(P)-binding Rossmann-fold domains"/>
    <property type="match status" value="1"/>
</dbReference>
<dbReference type="InterPro" id="IPR011032">
    <property type="entry name" value="GroES-like_sf"/>
</dbReference>
<protein>
    <submittedName>
        <fullName evidence="5">Zinc-binding dehydrogenase</fullName>
    </submittedName>
</protein>
<feature type="region of interest" description="Disordered" evidence="3">
    <location>
        <begin position="1"/>
        <end position="23"/>
    </location>
</feature>
<reference evidence="6" key="1">
    <citation type="journal article" date="2019" name="Int. J. Syst. Evol. Microbiol.">
        <title>The Global Catalogue of Microorganisms (GCM) 10K type strain sequencing project: providing services to taxonomists for standard genome sequencing and annotation.</title>
        <authorList>
            <consortium name="The Broad Institute Genomics Platform"/>
            <consortium name="The Broad Institute Genome Sequencing Center for Infectious Disease"/>
            <person name="Wu L."/>
            <person name="Ma J."/>
        </authorList>
    </citation>
    <scope>NUCLEOTIDE SEQUENCE [LARGE SCALE GENOMIC DNA]</scope>
    <source>
        <strain evidence="6">JCM 17979</strain>
    </source>
</reference>
<keyword evidence="1" id="KW-0521">NADP</keyword>
<dbReference type="InterPro" id="IPR013149">
    <property type="entry name" value="ADH-like_C"/>
</dbReference>
<dbReference type="EMBL" id="BAABHO010000048">
    <property type="protein sequence ID" value="GAA4804531.1"/>
    <property type="molecule type" value="Genomic_DNA"/>
</dbReference>
<evidence type="ECO:0000256" key="1">
    <source>
        <dbReference type="ARBA" id="ARBA00022857"/>
    </source>
</evidence>
<dbReference type="PANTHER" id="PTHR48106:SF18">
    <property type="entry name" value="QUINONE OXIDOREDUCTASE PIG3"/>
    <property type="match status" value="1"/>
</dbReference>
<keyword evidence="2" id="KW-0560">Oxidoreductase</keyword>
<dbReference type="Proteomes" id="UP001500928">
    <property type="component" value="Unassembled WGS sequence"/>
</dbReference>
<gene>
    <name evidence="5" type="ORF">GCM10023200_47340</name>
</gene>
<name>A0ABP9C3N0_9PSEU</name>
<dbReference type="Pfam" id="PF00107">
    <property type="entry name" value="ADH_zinc_N"/>
    <property type="match status" value="1"/>
</dbReference>
<feature type="domain" description="Enoyl reductase (ER)" evidence="4">
    <location>
        <begin position="34"/>
        <end position="365"/>
    </location>
</feature>
<dbReference type="SUPFAM" id="SSF50129">
    <property type="entry name" value="GroES-like"/>
    <property type="match status" value="1"/>
</dbReference>
<dbReference type="PANTHER" id="PTHR48106">
    <property type="entry name" value="QUINONE OXIDOREDUCTASE PIG3-RELATED"/>
    <property type="match status" value="1"/>
</dbReference>
<dbReference type="InterPro" id="IPR036291">
    <property type="entry name" value="NAD(P)-bd_dom_sf"/>
</dbReference>
<dbReference type="InterPro" id="IPR020843">
    <property type="entry name" value="ER"/>
</dbReference>